<dbReference type="GO" id="GO:0042597">
    <property type="term" value="C:periplasmic space"/>
    <property type="evidence" value="ECO:0007669"/>
    <property type="project" value="UniProtKB-ARBA"/>
</dbReference>
<dbReference type="GO" id="GO:0015833">
    <property type="term" value="P:peptide transport"/>
    <property type="evidence" value="ECO:0007669"/>
    <property type="project" value="TreeGrafter"/>
</dbReference>
<proteinExistence type="inferred from homology"/>
<sequence>MKKFRLLSSLALLSGVALTMTACGGKSDNANVSTKAFKSAVPKKEVKKGGTLRRALTTNTPFTGVFSNELADTQDDSDVMSPANESLFDFDDSYGYNDEGPATIKMDVKKKTVTVKIKKGVKWSDGKQVCAKDYEYAYEIIANKDTQTSRYTESLQALKGLSEYHDGKAKTISGIEMPDGEKGLTVVLHYKEMKPGMRQSGNGFIWESAVPYHYLKDVPFKKLKESDKIRKNPIFFGPYKFSKIVRGQSATFVRNPYYWRGKPNFDKVVIQVLNPNNSSQALKSHKFDIIGVRNSQWKEVKNTKGVNFVGNVGLGYSYVGFKVGKWSAKKGKNIMNPKAKMNNKALRQAIAYGMNIAPVYKRYTNGLTFQIPTLIPKQFGAFYNGSVKPYTQDFKKANKLLDDAGYKKKGKWRVQPNGKPLVIHFAAMSGSAIQEPIIQNYLKQWHKLGLNVKLAGGRLMEMNSFYDKVMHDDPSVDMFMAAWGLSSEPSPNDLYNEKAPYNFTRFVTKKNSELLKAIDSTKAFNKKYRIAKFHEWQKYMADELYVLPVANNWSITAVNSKISGYDASPSASCKFWMNCGFIK</sequence>
<dbReference type="RefSeq" id="WP_006729086.1">
    <property type="nucleotide sequence ID" value="NZ_CP045664.1"/>
</dbReference>
<evidence type="ECO:0000259" key="5">
    <source>
        <dbReference type="Pfam" id="PF00496"/>
    </source>
</evidence>
<dbReference type="Proteomes" id="UP000501676">
    <property type="component" value="Chromosome"/>
</dbReference>
<organism evidence="6 7">
    <name type="scientific">Lactobacillus iners</name>
    <dbReference type="NCBI Taxonomy" id="147802"/>
    <lineage>
        <taxon>Bacteria</taxon>
        <taxon>Bacillati</taxon>
        <taxon>Bacillota</taxon>
        <taxon>Bacilli</taxon>
        <taxon>Lactobacillales</taxon>
        <taxon>Lactobacillaceae</taxon>
        <taxon>Lactobacillus</taxon>
    </lineage>
</organism>
<feature type="signal peptide" evidence="4">
    <location>
        <begin position="1"/>
        <end position="22"/>
    </location>
</feature>
<dbReference type="CDD" id="cd08510">
    <property type="entry name" value="PBP2_Lactococcal_OppA_like"/>
    <property type="match status" value="1"/>
</dbReference>
<dbReference type="EMBL" id="CP049228">
    <property type="protein sequence ID" value="QIH23642.1"/>
    <property type="molecule type" value="Genomic_DNA"/>
</dbReference>
<dbReference type="GO" id="GO:1904680">
    <property type="term" value="F:peptide transmembrane transporter activity"/>
    <property type="evidence" value="ECO:0007669"/>
    <property type="project" value="TreeGrafter"/>
</dbReference>
<dbReference type="InterPro" id="IPR039424">
    <property type="entry name" value="SBP_5"/>
</dbReference>
<accession>A0A6G7B8C1</accession>
<dbReference type="GO" id="GO:0043190">
    <property type="term" value="C:ATP-binding cassette (ABC) transporter complex"/>
    <property type="evidence" value="ECO:0007669"/>
    <property type="project" value="InterPro"/>
</dbReference>
<dbReference type="AlphaFoldDB" id="A0A6G7B8C1"/>
<dbReference type="PROSITE" id="PS51257">
    <property type="entry name" value="PROKAR_LIPOPROTEIN"/>
    <property type="match status" value="1"/>
</dbReference>
<dbReference type="InterPro" id="IPR030678">
    <property type="entry name" value="Peptide/Ni-bd"/>
</dbReference>
<dbReference type="PIRSF" id="PIRSF002741">
    <property type="entry name" value="MppA"/>
    <property type="match status" value="1"/>
</dbReference>
<dbReference type="Pfam" id="PF00496">
    <property type="entry name" value="SBP_bac_5"/>
    <property type="match status" value="1"/>
</dbReference>
<reference evidence="6 7" key="1">
    <citation type="submission" date="2020-02" db="EMBL/GenBank/DDBJ databases">
        <title>Complete genome sequences of six Lactobacillus iners strains isolated from the human vagina.</title>
        <authorList>
            <person name="France M.T."/>
            <person name="Rutt L."/>
            <person name="Narina S."/>
            <person name="Arbaugh S."/>
            <person name="Humphrys M.S."/>
            <person name="Ma B."/>
            <person name="Hayward M.R."/>
            <person name="Relman D."/>
            <person name="Kwon D.S."/>
            <person name="Ravel J."/>
        </authorList>
    </citation>
    <scope>NUCLEOTIDE SEQUENCE [LARGE SCALE GENOMIC DNA]</scope>
    <source>
        <strain evidence="6 7">C0210C1</strain>
    </source>
</reference>
<evidence type="ECO:0000256" key="1">
    <source>
        <dbReference type="ARBA" id="ARBA00005695"/>
    </source>
</evidence>
<dbReference type="PANTHER" id="PTHR30290">
    <property type="entry name" value="PERIPLASMIC BINDING COMPONENT OF ABC TRANSPORTER"/>
    <property type="match status" value="1"/>
</dbReference>
<dbReference type="Gene3D" id="3.10.105.10">
    <property type="entry name" value="Dipeptide-binding Protein, Domain 3"/>
    <property type="match status" value="1"/>
</dbReference>
<keyword evidence="2" id="KW-0813">Transport</keyword>
<keyword evidence="3 4" id="KW-0732">Signal</keyword>
<evidence type="ECO:0000256" key="2">
    <source>
        <dbReference type="ARBA" id="ARBA00022448"/>
    </source>
</evidence>
<evidence type="ECO:0000256" key="4">
    <source>
        <dbReference type="SAM" id="SignalP"/>
    </source>
</evidence>
<comment type="similarity">
    <text evidence="1">Belongs to the bacterial solute-binding protein 5 family.</text>
</comment>
<dbReference type="InterPro" id="IPR000914">
    <property type="entry name" value="SBP_5_dom"/>
</dbReference>
<feature type="domain" description="Solute-binding protein family 5" evidence="5">
    <location>
        <begin position="108"/>
        <end position="496"/>
    </location>
</feature>
<name>A0A6G7B8C1_9LACO</name>
<dbReference type="Gene3D" id="3.40.190.10">
    <property type="entry name" value="Periplasmic binding protein-like II"/>
    <property type="match status" value="1"/>
</dbReference>
<dbReference type="PANTHER" id="PTHR30290:SF9">
    <property type="entry name" value="OLIGOPEPTIDE-BINDING PROTEIN APPA"/>
    <property type="match status" value="1"/>
</dbReference>
<evidence type="ECO:0000313" key="6">
    <source>
        <dbReference type="EMBL" id="QIH23642.1"/>
    </source>
</evidence>
<feature type="chain" id="PRO_5030151718" evidence="4">
    <location>
        <begin position="23"/>
        <end position="583"/>
    </location>
</feature>
<gene>
    <name evidence="6" type="ORF">G6Z83_02685</name>
</gene>
<dbReference type="SUPFAM" id="SSF53850">
    <property type="entry name" value="Periplasmic binding protein-like II"/>
    <property type="match status" value="1"/>
</dbReference>
<evidence type="ECO:0000256" key="3">
    <source>
        <dbReference type="ARBA" id="ARBA00022729"/>
    </source>
</evidence>
<evidence type="ECO:0000313" key="7">
    <source>
        <dbReference type="Proteomes" id="UP000501676"/>
    </source>
</evidence>
<protein>
    <submittedName>
        <fullName evidence="6">Oligopeptide ABC transporter substrate-binding protein</fullName>
    </submittedName>
</protein>